<accession>A0A5N5LCG1</accession>
<evidence type="ECO:0000256" key="3">
    <source>
        <dbReference type="ARBA" id="ARBA00021365"/>
    </source>
</evidence>
<dbReference type="GO" id="GO:0042742">
    <property type="term" value="P:defense response to bacterium"/>
    <property type="evidence" value="ECO:0007669"/>
    <property type="project" value="TreeGrafter"/>
</dbReference>
<keyword evidence="4" id="KW-1134">Transmembrane beta strand</keyword>
<dbReference type="Pfam" id="PF01823">
    <property type="entry name" value="MACPF"/>
    <property type="match status" value="1"/>
</dbReference>
<reference evidence="21 22" key="1">
    <citation type="submission" date="2019-06" db="EMBL/GenBank/DDBJ databases">
        <title>A chromosome-scale genome assembly of the striped catfish, Pangasianodon hypophthalmus.</title>
        <authorList>
            <person name="Wen M."/>
            <person name="Zahm M."/>
            <person name="Roques C."/>
            <person name="Cabau C."/>
            <person name="Klopp C."/>
            <person name="Donnadieu C."/>
            <person name="Jouanno E."/>
            <person name="Avarre J.-C."/>
            <person name="Campet M."/>
            <person name="Ha T.T.T."/>
            <person name="Dugue R."/>
            <person name="Lampietro C."/>
            <person name="Louis A."/>
            <person name="Herpin A."/>
            <person name="Echchiki A."/>
            <person name="Berthelot C."/>
            <person name="Parey E."/>
            <person name="Roest-Crollius H."/>
            <person name="Braasch I."/>
            <person name="Postlethwait J."/>
            <person name="Bobe J."/>
            <person name="Montfort J."/>
            <person name="Bouchez O."/>
            <person name="Begum T."/>
            <person name="Schartl M."/>
            <person name="Guiguen Y."/>
        </authorList>
    </citation>
    <scope>NUCLEOTIDE SEQUENCE [LARGE SCALE GENOMIC DNA]</scope>
    <source>
        <strain evidence="21 22">Indonesia</strain>
        <tissue evidence="21">Blood</tissue>
    </source>
</reference>
<keyword evidence="8" id="KW-0832">Ubl conjugation</keyword>
<protein>
    <recommendedName>
        <fullName evidence="3">Macrophage-expressed gene 1 protein</fullName>
    </recommendedName>
    <alternativeName>
        <fullName evidence="16">Perforin-2</fullName>
    </alternativeName>
</protein>
<keyword evidence="13" id="KW-1015">Disulfide bond</keyword>
<comment type="function">
    <text evidence="18">Pore-forming protein involved in both innate and adaptive immunity. Plays a central role in antigen cross-presentation in dendritic cells by forming a pore in antigen-containing compartments, thereby promoting delivery of antigens for cross-presentation. Also involved in innate immune response following bacterial infection; shows antibacterial activity against a wide spectrum of Gram-positive, Gram-negative and acid-fast bacteria. Reduces the viability of the intracytosolic pathogen L.monocytogenes by inhibiting acidification of the phagocytic vacuole of host cells which restricts bacterial translocation from the vacuole to the cytosol. Required for the antibacterial activity of reactive oxygen species and nitric oxide.</text>
</comment>
<dbReference type="AlphaFoldDB" id="A0A5N5LCG1"/>
<dbReference type="PANTHER" id="PTHR31463:SF4">
    <property type="entry name" value="MACROPHAGE-EXPRESSED GENE 1 PROTEIN"/>
    <property type="match status" value="1"/>
</dbReference>
<evidence type="ECO:0000256" key="15">
    <source>
        <dbReference type="ARBA" id="ARBA00023329"/>
    </source>
</evidence>
<evidence type="ECO:0000256" key="2">
    <source>
        <dbReference type="ARBA" id="ARBA00007256"/>
    </source>
</evidence>
<evidence type="ECO:0000256" key="5">
    <source>
        <dbReference type="ARBA" id="ARBA00022588"/>
    </source>
</evidence>
<organism evidence="21 22">
    <name type="scientific">Pangasianodon hypophthalmus</name>
    <name type="common">Striped catfish</name>
    <name type="synonym">Helicophagus hypophthalmus</name>
    <dbReference type="NCBI Taxonomy" id="310915"/>
    <lineage>
        <taxon>Eukaryota</taxon>
        <taxon>Metazoa</taxon>
        <taxon>Chordata</taxon>
        <taxon>Craniata</taxon>
        <taxon>Vertebrata</taxon>
        <taxon>Euteleostomi</taxon>
        <taxon>Actinopterygii</taxon>
        <taxon>Neopterygii</taxon>
        <taxon>Teleostei</taxon>
        <taxon>Ostariophysi</taxon>
        <taxon>Siluriformes</taxon>
        <taxon>Pangasiidae</taxon>
        <taxon>Pangasianodon</taxon>
    </lineage>
</organism>
<comment type="caution">
    <text evidence="21">The sequence shown here is derived from an EMBL/GenBank/DDBJ whole genome shotgun (WGS) entry which is preliminary data.</text>
</comment>
<comment type="similarity">
    <text evidence="2">Belongs to the MPEG1 family.</text>
</comment>
<feature type="transmembrane region" description="Helical" evidence="19">
    <location>
        <begin position="151"/>
        <end position="171"/>
    </location>
</feature>
<name>A0A5N5LCG1_PANHP</name>
<comment type="subcellular location">
    <subcellularLocation>
        <location evidence="1">Cytoplasmic vesicle</location>
        <location evidence="1">Phagosome membrane</location>
        <topology evidence="1">Multi-pass membrane protein</topology>
    </subcellularLocation>
</comment>
<evidence type="ECO:0000256" key="17">
    <source>
        <dbReference type="ARBA" id="ARBA00045657"/>
    </source>
</evidence>
<evidence type="ECO:0000256" key="4">
    <source>
        <dbReference type="ARBA" id="ARBA00022452"/>
    </source>
</evidence>
<keyword evidence="6 19" id="KW-0812">Transmembrane</keyword>
<evidence type="ECO:0000256" key="19">
    <source>
        <dbReference type="SAM" id="Phobius"/>
    </source>
</evidence>
<evidence type="ECO:0000256" key="16">
    <source>
        <dbReference type="ARBA" id="ARBA00030728"/>
    </source>
</evidence>
<keyword evidence="10 19" id="KW-1133">Transmembrane helix</keyword>
<evidence type="ECO:0000256" key="8">
    <source>
        <dbReference type="ARBA" id="ARBA00022843"/>
    </source>
</evidence>
<dbReference type="InterPro" id="IPR039707">
    <property type="entry name" value="MPEG1"/>
</dbReference>
<keyword evidence="12 19" id="KW-0472">Membrane</keyword>
<evidence type="ECO:0000256" key="9">
    <source>
        <dbReference type="ARBA" id="ARBA00022859"/>
    </source>
</evidence>
<evidence type="ECO:0000256" key="6">
    <source>
        <dbReference type="ARBA" id="ARBA00022692"/>
    </source>
</evidence>
<dbReference type="Proteomes" id="UP000327468">
    <property type="component" value="Chromosome 19"/>
</dbReference>
<keyword evidence="11" id="KW-1064">Adaptive immunity</keyword>
<dbReference type="InterPro" id="IPR020864">
    <property type="entry name" value="MACPF"/>
</dbReference>
<keyword evidence="22" id="KW-1185">Reference proteome</keyword>
<evidence type="ECO:0000256" key="14">
    <source>
        <dbReference type="ARBA" id="ARBA00023180"/>
    </source>
</evidence>
<evidence type="ECO:0000256" key="7">
    <source>
        <dbReference type="ARBA" id="ARBA00022729"/>
    </source>
</evidence>
<dbReference type="GO" id="GO:0045087">
    <property type="term" value="P:innate immune response"/>
    <property type="evidence" value="ECO:0007669"/>
    <property type="project" value="UniProtKB-KW"/>
</dbReference>
<evidence type="ECO:0000313" key="21">
    <source>
        <dbReference type="EMBL" id="KAB5539796.1"/>
    </source>
</evidence>
<evidence type="ECO:0000256" key="13">
    <source>
        <dbReference type="ARBA" id="ARBA00023157"/>
    </source>
</evidence>
<evidence type="ECO:0000259" key="20">
    <source>
        <dbReference type="Pfam" id="PF01823"/>
    </source>
</evidence>
<gene>
    <name evidence="21" type="ORF">PHYPO_G00093280</name>
</gene>
<keyword evidence="7" id="KW-0732">Signal</keyword>
<feature type="domain" description="MACPF" evidence="20">
    <location>
        <begin position="36"/>
        <end position="112"/>
    </location>
</feature>
<evidence type="ECO:0000256" key="11">
    <source>
        <dbReference type="ARBA" id="ARBA00023130"/>
    </source>
</evidence>
<dbReference type="PANTHER" id="PTHR31463">
    <property type="entry name" value="MACROPHAGE-EXPRESSED GENE 1 PROTEIN"/>
    <property type="match status" value="1"/>
</dbReference>
<dbReference type="GO" id="GO:0030670">
    <property type="term" value="C:phagocytic vesicle membrane"/>
    <property type="evidence" value="ECO:0007669"/>
    <property type="project" value="UniProtKB-SubCell"/>
</dbReference>
<evidence type="ECO:0000256" key="18">
    <source>
        <dbReference type="ARBA" id="ARBA00045689"/>
    </source>
</evidence>
<keyword evidence="9" id="KW-0391">Immunity</keyword>
<keyword evidence="14" id="KW-0325">Glycoprotein</keyword>
<sequence>MSSVEMNSEIISSWLEQKSSTSRLINAEASFDVVVNGKFSIENRRMKTHQVKDKSVTARVQLRDHLYTVKVYPDFTLDARFVQQAEEIADAIENNQTRQVAYLSEKMVLDYGDRAWVRIKGTKMWKVAKPEDIAKISKIFEDLYPQSQDKVAAIVLGAVASIAFVVAVVVLKVRKRKNILVRCIG</sequence>
<dbReference type="GO" id="GO:0002250">
    <property type="term" value="P:adaptive immune response"/>
    <property type="evidence" value="ECO:0007669"/>
    <property type="project" value="UniProtKB-KW"/>
</dbReference>
<evidence type="ECO:0000313" key="22">
    <source>
        <dbReference type="Proteomes" id="UP000327468"/>
    </source>
</evidence>
<dbReference type="EMBL" id="VFJC01000020">
    <property type="protein sequence ID" value="KAB5539796.1"/>
    <property type="molecule type" value="Genomic_DNA"/>
</dbReference>
<evidence type="ECO:0000256" key="12">
    <source>
        <dbReference type="ARBA" id="ARBA00023136"/>
    </source>
</evidence>
<keyword evidence="15" id="KW-0968">Cytoplasmic vesicle</keyword>
<proteinExistence type="inferred from homology"/>
<evidence type="ECO:0000256" key="1">
    <source>
        <dbReference type="ARBA" id="ARBA00004265"/>
    </source>
</evidence>
<comment type="function">
    <text evidence="17">Pore-forming protein that plays a central role in antigen cross-presentation in dendritic cells by mediating delivery of antigens for cross-presentation. Dendritic cells bridge innate and adaptive immunity by capturing exogenous antigens on MHC class-I molecules and presenting them to naive CD8(+) T-cells. Acts by forming a pore in antigen-containing compartments, promoting the release of antigens into the cytosol, enabling generation of MHCI:peptide complexes and T-cell priming.</text>
</comment>
<keyword evidence="5" id="KW-0399">Innate immunity</keyword>
<evidence type="ECO:0000256" key="10">
    <source>
        <dbReference type="ARBA" id="ARBA00022989"/>
    </source>
</evidence>